<feature type="domain" description="FH2" evidence="2">
    <location>
        <begin position="1"/>
        <end position="63"/>
    </location>
</feature>
<feature type="region of interest" description="Disordered" evidence="1">
    <location>
        <begin position="99"/>
        <end position="149"/>
    </location>
</feature>
<evidence type="ECO:0000313" key="3">
    <source>
        <dbReference type="EMBL" id="RHY27289.1"/>
    </source>
</evidence>
<evidence type="ECO:0000256" key="1">
    <source>
        <dbReference type="SAM" id="MobiDB-lite"/>
    </source>
</evidence>
<dbReference type="SUPFAM" id="SSF101447">
    <property type="entry name" value="Formin homology 2 domain (FH2 domain)"/>
    <property type="match status" value="1"/>
</dbReference>
<dbReference type="VEuPathDB" id="FungiDB:H310_10263"/>
<accession>A0A3R6V7V3</accession>
<sequence length="149" mass="16666">MQAAFSDCVRWFGEDPDAAGMGPDSFFSIFLSFAQMLQVADRDNERKRIAEERRVRREAETKKRMEMLASSKQQKTSLEFNSLKAGDAHAIVKKIRGKRTEEKRKELVEQGFDHTNTDSFCSSSSVDKKKGKLAGESGPIAVDTQSIAA</sequence>
<proteinExistence type="predicted"/>
<evidence type="ECO:0000259" key="2">
    <source>
        <dbReference type="PROSITE" id="PS51444"/>
    </source>
</evidence>
<protein>
    <recommendedName>
        <fullName evidence="2">FH2 domain-containing protein</fullName>
    </recommendedName>
</protein>
<name>A0A3R6V7V3_9STRA</name>
<dbReference type="Gene3D" id="1.20.58.2220">
    <property type="entry name" value="Formin, FH2 domain"/>
    <property type="match status" value="1"/>
</dbReference>
<comment type="caution">
    <text evidence="3">The sequence shown here is derived from an EMBL/GenBank/DDBJ whole genome shotgun (WGS) entry which is preliminary data.</text>
</comment>
<gene>
    <name evidence="3" type="ORF">DYB32_008881</name>
</gene>
<dbReference type="InterPro" id="IPR015425">
    <property type="entry name" value="FH2_Formin"/>
</dbReference>
<dbReference type="PROSITE" id="PS51444">
    <property type="entry name" value="FH2"/>
    <property type="match status" value="1"/>
</dbReference>
<keyword evidence="4" id="KW-1185">Reference proteome</keyword>
<dbReference type="InterPro" id="IPR042201">
    <property type="entry name" value="FH2_Formin_sf"/>
</dbReference>
<reference evidence="3 4" key="1">
    <citation type="submission" date="2018-08" db="EMBL/GenBank/DDBJ databases">
        <title>Aphanomyces genome sequencing and annotation.</title>
        <authorList>
            <person name="Minardi D."/>
            <person name="Oidtmann B."/>
            <person name="Van Der Giezen M."/>
            <person name="Studholme D.J."/>
        </authorList>
    </citation>
    <scope>NUCLEOTIDE SEQUENCE [LARGE SCALE GENOMIC DNA]</scope>
    <source>
        <strain evidence="3 4">NJM0002</strain>
    </source>
</reference>
<organism evidence="3 4">
    <name type="scientific">Aphanomyces invadans</name>
    <dbReference type="NCBI Taxonomy" id="157072"/>
    <lineage>
        <taxon>Eukaryota</taxon>
        <taxon>Sar</taxon>
        <taxon>Stramenopiles</taxon>
        <taxon>Oomycota</taxon>
        <taxon>Saprolegniomycetes</taxon>
        <taxon>Saprolegniales</taxon>
        <taxon>Verrucalvaceae</taxon>
        <taxon>Aphanomyces</taxon>
    </lineage>
</organism>
<dbReference type="EMBL" id="QUSY01000800">
    <property type="protein sequence ID" value="RHY27289.1"/>
    <property type="molecule type" value="Genomic_DNA"/>
</dbReference>
<evidence type="ECO:0000313" key="4">
    <source>
        <dbReference type="Proteomes" id="UP000285060"/>
    </source>
</evidence>
<feature type="compositionally biased region" description="Basic and acidic residues" evidence="1">
    <location>
        <begin position="99"/>
        <end position="116"/>
    </location>
</feature>
<dbReference type="AlphaFoldDB" id="A0A3R6V7V3"/>
<dbReference type="Proteomes" id="UP000285060">
    <property type="component" value="Unassembled WGS sequence"/>
</dbReference>